<comment type="caution">
    <text evidence="2">The sequence shown here is derived from an EMBL/GenBank/DDBJ whole genome shotgun (WGS) entry which is preliminary data.</text>
</comment>
<keyword evidence="1" id="KW-1133">Transmembrane helix</keyword>
<reference evidence="2" key="1">
    <citation type="journal article" date="2023" name="Genome Biol. Evol.">
        <title>Long-read-based Genome Assembly of Drosophila gunungcola Reveals Fewer Chemosensory Genes in Flower-breeding Species.</title>
        <authorList>
            <person name="Negi A."/>
            <person name="Liao B.Y."/>
            <person name="Yeh S.D."/>
        </authorList>
    </citation>
    <scope>NUCLEOTIDE SEQUENCE</scope>
    <source>
        <strain evidence="2">Sukarami</strain>
    </source>
</reference>
<organism evidence="2 3">
    <name type="scientific">Drosophila gunungcola</name>
    <name type="common">fruit fly</name>
    <dbReference type="NCBI Taxonomy" id="103775"/>
    <lineage>
        <taxon>Eukaryota</taxon>
        <taxon>Metazoa</taxon>
        <taxon>Ecdysozoa</taxon>
        <taxon>Arthropoda</taxon>
        <taxon>Hexapoda</taxon>
        <taxon>Insecta</taxon>
        <taxon>Pterygota</taxon>
        <taxon>Neoptera</taxon>
        <taxon>Endopterygota</taxon>
        <taxon>Diptera</taxon>
        <taxon>Brachycera</taxon>
        <taxon>Muscomorpha</taxon>
        <taxon>Ephydroidea</taxon>
        <taxon>Drosophilidae</taxon>
        <taxon>Drosophila</taxon>
        <taxon>Sophophora</taxon>
    </lineage>
</organism>
<dbReference type="AlphaFoldDB" id="A0A9P9YZL9"/>
<keyword evidence="1" id="KW-0472">Membrane</keyword>
<dbReference type="PANTHER" id="PTHR15231">
    <property type="entry name" value="PHOSPHATIDYLINOSITOL N-ACETYLGLUCOSAMINYLTRANSFERASE SUBUNIT H"/>
    <property type="match status" value="1"/>
</dbReference>
<evidence type="ECO:0008006" key="4">
    <source>
        <dbReference type="Google" id="ProtNLM"/>
    </source>
</evidence>
<name>A0A9P9YZL9_9MUSC</name>
<evidence type="ECO:0000256" key="1">
    <source>
        <dbReference type="SAM" id="Phobius"/>
    </source>
</evidence>
<sequence length="235" mass="27174">MAKQMKMQRLLVLEMEPQVTIHRYYSRQAKYSGSADADLELCIKHCGGDVVRIELVNRLHGIQLQRKIRRLLLLVFLAIAYFAGVCGFGSRNLGMLQPRILYPLVTCVSVAVLMIRATLNLVQAERLFYSWDMALQTETVRSFGRESVLCIQRGHIQDIVLNEVIEDLDVKYMLILRTKGSQFKTRPIVPLFNSQSPSFECLQHLYRVLHGYWLNTAKDRSEQSYSKDKQYLVKS</sequence>
<dbReference type="Proteomes" id="UP001059596">
    <property type="component" value="Chromosome 3R"/>
</dbReference>
<feature type="transmembrane region" description="Helical" evidence="1">
    <location>
        <begin position="100"/>
        <end position="119"/>
    </location>
</feature>
<keyword evidence="1" id="KW-0812">Transmembrane</keyword>
<evidence type="ECO:0000313" key="3">
    <source>
        <dbReference type="Proteomes" id="UP001059596"/>
    </source>
</evidence>
<keyword evidence="3" id="KW-1185">Reference proteome</keyword>
<dbReference type="PANTHER" id="PTHR15231:SF1">
    <property type="entry name" value="PHOSPHATIDYLINOSITOL N-ACETYLGLUCOSAMINYLTRANSFERASE SUBUNIT H"/>
    <property type="match status" value="1"/>
</dbReference>
<proteinExistence type="predicted"/>
<dbReference type="GO" id="GO:0006506">
    <property type="term" value="P:GPI anchor biosynthetic process"/>
    <property type="evidence" value="ECO:0007669"/>
    <property type="project" value="InterPro"/>
</dbReference>
<dbReference type="InterPro" id="IPR044215">
    <property type="entry name" value="PIG-H"/>
</dbReference>
<gene>
    <name evidence="2" type="ORF">M5D96_002283</name>
</gene>
<dbReference type="GO" id="GO:0000506">
    <property type="term" value="C:glycosylphosphatidylinositol-N-acetylglucosaminyltransferase (GPI-GnT) complex"/>
    <property type="evidence" value="ECO:0007669"/>
    <property type="project" value="InterPro"/>
</dbReference>
<accession>A0A9P9YZL9</accession>
<dbReference type="EMBL" id="JAMKOV010000001">
    <property type="protein sequence ID" value="KAI8046083.1"/>
    <property type="molecule type" value="Genomic_DNA"/>
</dbReference>
<protein>
    <recommendedName>
        <fullName evidence="4">Phosphatidylinositol N-acetylglucosaminyltransferase subunit H</fullName>
    </recommendedName>
</protein>
<feature type="transmembrane region" description="Helical" evidence="1">
    <location>
        <begin position="71"/>
        <end position="94"/>
    </location>
</feature>
<evidence type="ECO:0000313" key="2">
    <source>
        <dbReference type="EMBL" id="KAI8046083.1"/>
    </source>
</evidence>